<evidence type="ECO:0000256" key="2">
    <source>
        <dbReference type="ARBA" id="ARBA00005520"/>
    </source>
</evidence>
<keyword evidence="15" id="KW-1185">Reference proteome</keyword>
<comment type="function">
    <text evidence="9 11">Catalyzes the conversion of GTP to 2,5-diamino-6-ribosylamino-4(3H)-pyrimidinone 5'-phosphate (DARP), formate and pyrophosphate.</text>
</comment>
<evidence type="ECO:0000256" key="12">
    <source>
        <dbReference type="SAM" id="MobiDB-lite"/>
    </source>
</evidence>
<comment type="similarity">
    <text evidence="2">In the N-terminal section; belongs to the DHBP synthase family.</text>
</comment>
<keyword evidence="8 11" id="KW-0342">GTP-binding</keyword>
<dbReference type="PANTHER" id="PTHR21327:SF18">
    <property type="entry name" value="3,4-DIHYDROXY-2-BUTANONE 4-PHOSPHATE SYNTHASE"/>
    <property type="match status" value="1"/>
</dbReference>
<feature type="compositionally biased region" description="Low complexity" evidence="12">
    <location>
        <begin position="206"/>
        <end position="233"/>
    </location>
</feature>
<accession>A0A939T9T0</accession>
<dbReference type="Pfam" id="PF00925">
    <property type="entry name" value="GTP_cyclohydro2"/>
    <property type="match status" value="1"/>
</dbReference>
<dbReference type="InterPro" id="IPR032677">
    <property type="entry name" value="GTP_cyclohydro_II"/>
</dbReference>
<evidence type="ECO:0000256" key="4">
    <source>
        <dbReference type="ARBA" id="ARBA00022723"/>
    </source>
</evidence>
<evidence type="ECO:0000256" key="9">
    <source>
        <dbReference type="ARBA" id="ARBA00043932"/>
    </source>
</evidence>
<proteinExistence type="inferred from homology"/>
<evidence type="ECO:0000259" key="13">
    <source>
        <dbReference type="Pfam" id="PF00925"/>
    </source>
</evidence>
<comment type="pathway">
    <text evidence="1 11">Cofactor biosynthesis; riboflavin biosynthesis; 5-amino-6-(D-ribitylamino)uracil from GTP: step 1/4.</text>
</comment>
<feature type="binding site" evidence="11">
    <location>
        <position position="123"/>
    </location>
    <ligand>
        <name>GTP</name>
        <dbReference type="ChEBI" id="CHEBI:37565"/>
    </ligand>
</feature>
<evidence type="ECO:0000256" key="6">
    <source>
        <dbReference type="ARBA" id="ARBA00022801"/>
    </source>
</evidence>
<evidence type="ECO:0000313" key="15">
    <source>
        <dbReference type="Proteomes" id="UP000669179"/>
    </source>
</evidence>
<feature type="active site" description="Nucleophile" evidence="11">
    <location>
        <position position="137"/>
    </location>
</feature>
<dbReference type="GO" id="GO:0005829">
    <property type="term" value="C:cytosol"/>
    <property type="evidence" value="ECO:0007669"/>
    <property type="project" value="TreeGrafter"/>
</dbReference>
<dbReference type="GO" id="GO:0009231">
    <property type="term" value="P:riboflavin biosynthetic process"/>
    <property type="evidence" value="ECO:0007669"/>
    <property type="project" value="UniProtKB-UniRule"/>
</dbReference>
<keyword evidence="5 11" id="KW-0547">Nucleotide-binding</keyword>
<evidence type="ECO:0000256" key="5">
    <source>
        <dbReference type="ARBA" id="ARBA00022741"/>
    </source>
</evidence>
<feature type="binding site" evidence="11">
    <location>
        <position position="61"/>
    </location>
    <ligand>
        <name>Zn(2+)</name>
        <dbReference type="ChEBI" id="CHEBI:29105"/>
        <note>catalytic</note>
    </ligand>
</feature>
<comment type="cofactor">
    <cofactor evidence="11">
        <name>Zn(2+)</name>
        <dbReference type="ChEBI" id="CHEBI:29105"/>
    </cofactor>
    <text evidence="11">Binds 1 zinc ion per subunit.</text>
</comment>
<evidence type="ECO:0000256" key="3">
    <source>
        <dbReference type="ARBA" id="ARBA00022619"/>
    </source>
</evidence>
<reference evidence="14" key="1">
    <citation type="submission" date="2021-03" db="EMBL/GenBank/DDBJ databases">
        <authorList>
            <person name="Kanchanasin P."/>
            <person name="Saeng-In P."/>
            <person name="Phongsopitanun W."/>
            <person name="Yuki M."/>
            <person name="Kudo T."/>
            <person name="Ohkuma M."/>
            <person name="Tanasupawat S."/>
        </authorList>
    </citation>
    <scope>NUCLEOTIDE SEQUENCE</scope>
    <source>
        <strain evidence="14">GKU 128</strain>
    </source>
</reference>
<evidence type="ECO:0000256" key="10">
    <source>
        <dbReference type="ARBA" id="ARBA00049295"/>
    </source>
</evidence>
<evidence type="ECO:0000256" key="1">
    <source>
        <dbReference type="ARBA" id="ARBA00004853"/>
    </source>
</evidence>
<dbReference type="InterPro" id="IPR000926">
    <property type="entry name" value="RibA"/>
</dbReference>
<evidence type="ECO:0000256" key="7">
    <source>
        <dbReference type="ARBA" id="ARBA00022833"/>
    </source>
</evidence>
<gene>
    <name evidence="11" type="primary">ribA</name>
    <name evidence="14" type="ORF">J4573_31820</name>
</gene>
<evidence type="ECO:0000313" key="14">
    <source>
        <dbReference type="EMBL" id="MBO2451717.1"/>
    </source>
</evidence>
<comment type="caution">
    <text evidence="14">The sequence shown here is derived from an EMBL/GenBank/DDBJ whole genome shotgun (WGS) entry which is preliminary data.</text>
</comment>
<dbReference type="Proteomes" id="UP000669179">
    <property type="component" value="Unassembled WGS sequence"/>
</dbReference>
<dbReference type="EC" id="3.5.4.25" evidence="11"/>
<feature type="binding site" evidence="11">
    <location>
        <position position="158"/>
    </location>
    <ligand>
        <name>GTP</name>
        <dbReference type="ChEBI" id="CHEBI:37565"/>
    </ligand>
</feature>
<feature type="binding site" evidence="11">
    <location>
        <begin position="100"/>
        <end position="102"/>
    </location>
    <ligand>
        <name>GTP</name>
        <dbReference type="ChEBI" id="CHEBI:37565"/>
    </ligand>
</feature>
<keyword evidence="6 11" id="KW-0378">Hydrolase</keyword>
<protein>
    <recommendedName>
        <fullName evidence="11">GTP cyclohydrolase-2</fullName>
        <ecNumber evidence="11">3.5.4.25</ecNumber>
    </recommendedName>
    <alternativeName>
        <fullName evidence="11">GTP cyclohydrolase II</fullName>
    </alternativeName>
</protein>
<dbReference type="FunFam" id="3.40.50.10990:FF:000001">
    <property type="entry name" value="Riboflavin biosynthesis protein RibBA"/>
    <property type="match status" value="1"/>
</dbReference>
<dbReference type="PANTHER" id="PTHR21327">
    <property type="entry name" value="GTP CYCLOHYDROLASE II-RELATED"/>
    <property type="match status" value="1"/>
</dbReference>
<dbReference type="GO" id="GO:0003935">
    <property type="term" value="F:GTP cyclohydrolase II activity"/>
    <property type="evidence" value="ECO:0007669"/>
    <property type="project" value="UniProtKB-UniRule"/>
</dbReference>
<comment type="catalytic activity">
    <reaction evidence="10 11">
        <text>GTP + 4 H2O = 2,5-diamino-6-hydroxy-4-(5-phosphoribosylamino)-pyrimidine + formate + 2 phosphate + 3 H(+)</text>
        <dbReference type="Rhea" id="RHEA:23704"/>
        <dbReference type="ChEBI" id="CHEBI:15377"/>
        <dbReference type="ChEBI" id="CHEBI:15378"/>
        <dbReference type="ChEBI" id="CHEBI:15740"/>
        <dbReference type="ChEBI" id="CHEBI:37565"/>
        <dbReference type="ChEBI" id="CHEBI:43474"/>
        <dbReference type="ChEBI" id="CHEBI:58614"/>
        <dbReference type="EC" id="3.5.4.25"/>
    </reaction>
</comment>
<dbReference type="EMBL" id="JAGEOJ010000014">
    <property type="protein sequence ID" value="MBO2451717.1"/>
    <property type="molecule type" value="Genomic_DNA"/>
</dbReference>
<dbReference type="AlphaFoldDB" id="A0A939T9T0"/>
<feature type="binding site" evidence="11">
    <location>
        <position position="163"/>
    </location>
    <ligand>
        <name>GTP</name>
        <dbReference type="ChEBI" id="CHEBI:37565"/>
    </ligand>
</feature>
<feature type="region of interest" description="Disordered" evidence="12">
    <location>
        <begin position="200"/>
        <end position="262"/>
    </location>
</feature>
<evidence type="ECO:0000256" key="8">
    <source>
        <dbReference type="ARBA" id="ARBA00023134"/>
    </source>
</evidence>
<dbReference type="Gene3D" id="3.40.50.10990">
    <property type="entry name" value="GTP cyclohydrolase II"/>
    <property type="match status" value="1"/>
</dbReference>
<dbReference type="GO" id="GO:0005525">
    <property type="term" value="F:GTP binding"/>
    <property type="evidence" value="ECO:0007669"/>
    <property type="project" value="UniProtKB-KW"/>
</dbReference>
<feature type="active site" description="Proton acceptor" evidence="11">
    <location>
        <position position="135"/>
    </location>
</feature>
<feature type="domain" description="GTP cyclohydrolase II" evidence="13">
    <location>
        <begin position="12"/>
        <end position="179"/>
    </location>
</feature>
<feature type="binding site" evidence="11">
    <location>
        <position position="72"/>
    </location>
    <ligand>
        <name>Zn(2+)</name>
        <dbReference type="ChEBI" id="CHEBI:29105"/>
        <note>catalytic</note>
    </ligand>
</feature>
<feature type="binding site" evidence="11">
    <location>
        <position position="74"/>
    </location>
    <ligand>
        <name>Zn(2+)</name>
        <dbReference type="ChEBI" id="CHEBI:29105"/>
        <note>catalytic</note>
    </ligand>
</feature>
<name>A0A939T9T0_9ACTN</name>
<dbReference type="RefSeq" id="WP_208259626.1">
    <property type="nucleotide sequence ID" value="NZ_JAGEOJ010000014.1"/>
</dbReference>
<keyword evidence="7 11" id="KW-0862">Zinc</keyword>
<dbReference type="SUPFAM" id="SSF142695">
    <property type="entry name" value="RibA-like"/>
    <property type="match status" value="1"/>
</dbReference>
<dbReference type="HAMAP" id="MF_00179">
    <property type="entry name" value="RibA"/>
    <property type="match status" value="1"/>
</dbReference>
<comment type="similarity">
    <text evidence="11">Belongs to the GTP cyclohydrolase II family.</text>
</comment>
<organism evidence="14 15">
    <name type="scientific">Actinomadura barringtoniae</name>
    <dbReference type="NCBI Taxonomy" id="1427535"/>
    <lineage>
        <taxon>Bacteria</taxon>
        <taxon>Bacillati</taxon>
        <taxon>Actinomycetota</taxon>
        <taxon>Actinomycetes</taxon>
        <taxon>Streptosporangiales</taxon>
        <taxon>Thermomonosporaceae</taxon>
        <taxon>Actinomadura</taxon>
    </lineage>
</organism>
<feature type="binding site" evidence="11">
    <location>
        <begin position="56"/>
        <end position="60"/>
    </location>
    <ligand>
        <name>GTP</name>
        <dbReference type="ChEBI" id="CHEBI:37565"/>
    </ligand>
</feature>
<keyword evidence="3 11" id="KW-0686">Riboflavin biosynthesis</keyword>
<dbReference type="CDD" id="cd00641">
    <property type="entry name" value="GTP_cyclohydro2"/>
    <property type="match status" value="1"/>
</dbReference>
<dbReference type="InterPro" id="IPR036144">
    <property type="entry name" value="RibA-like_sf"/>
</dbReference>
<feature type="binding site" evidence="11">
    <location>
        <position position="77"/>
    </location>
    <ligand>
        <name>GTP</name>
        <dbReference type="ChEBI" id="CHEBI:37565"/>
    </ligand>
</feature>
<keyword evidence="4 11" id="KW-0479">Metal-binding</keyword>
<dbReference type="GO" id="GO:0008270">
    <property type="term" value="F:zinc ion binding"/>
    <property type="evidence" value="ECO:0007669"/>
    <property type="project" value="UniProtKB-UniRule"/>
</dbReference>
<sequence length="262" mass="27982">MRHHDIDPTDLAESALVTRRGTFRAIAFRDPDDGQGHEHMALVYGSPRLGEDVLARVHSECMTGDIFGAMRCECGDQLNAALDSIVREGSGVLIYLRGHEGRGIGLVAKVRTHVLQDDHGLDTIDSATRLGLPVDVRDYAPAARVLHHLGVRSVRLMSNNPDKVRALESYGIHVAARVPLLAPAHDDNIRYLKAKRDRLGHDLPQLDRPAAPGRPAGAAADRPAALDRPAAPDKSAAPERSAAGCPACPAGHEHADVGGAHG</sequence>
<dbReference type="NCBIfam" id="NF001591">
    <property type="entry name" value="PRK00393.1"/>
    <property type="match status" value="1"/>
</dbReference>
<evidence type="ECO:0000256" key="11">
    <source>
        <dbReference type="HAMAP-Rule" id="MF_00179"/>
    </source>
</evidence>